<sequence>MELQDKKIKKLLHTLAHTVEHFEDLIKSIEDCGLNSGEYTKLKEKLKQENEKLKEKLK</sequence>
<organism evidence="1 2">
    <name type="scientific">Methanococcus aeolicus (strain ATCC BAA-1280 / DSM 17508 / OCM 812 / Nankai-3)</name>
    <dbReference type="NCBI Taxonomy" id="419665"/>
    <lineage>
        <taxon>Archaea</taxon>
        <taxon>Methanobacteriati</taxon>
        <taxon>Methanobacteriota</taxon>
        <taxon>Methanomada group</taxon>
        <taxon>Methanococci</taxon>
        <taxon>Methanococcales</taxon>
        <taxon>Methanococcaceae</taxon>
        <taxon>Methanococcus</taxon>
    </lineage>
</organism>
<gene>
    <name evidence="1" type="ordered locus">Maeo_1326</name>
</gene>
<evidence type="ECO:0000313" key="2">
    <source>
        <dbReference type="Proteomes" id="UP000001106"/>
    </source>
</evidence>
<dbReference type="eggNOG" id="arCOG09568">
    <property type="taxonomic scope" value="Archaea"/>
</dbReference>
<reference evidence="1" key="1">
    <citation type="submission" date="2007-06" db="EMBL/GenBank/DDBJ databases">
        <title>Complete sequence of Methanococcus aeolicus Nankai-3.</title>
        <authorList>
            <consortium name="US DOE Joint Genome Institute"/>
            <person name="Copeland A."/>
            <person name="Lucas S."/>
            <person name="Lapidus A."/>
            <person name="Barry K."/>
            <person name="Glavina del Rio T."/>
            <person name="Dalin E."/>
            <person name="Tice H."/>
            <person name="Pitluck S."/>
            <person name="Chain P."/>
            <person name="Malfatti S."/>
            <person name="Shin M."/>
            <person name="Vergez L."/>
            <person name="Schmutz J."/>
            <person name="Larimer F."/>
            <person name="Land M."/>
            <person name="Hauser L."/>
            <person name="Kyrpides N."/>
            <person name="Lykidis A."/>
            <person name="Sieprawska-Lupa M."/>
            <person name="Whitman W.B."/>
            <person name="Richardson P."/>
        </authorList>
    </citation>
    <scope>NUCLEOTIDE SEQUENCE [LARGE SCALE GENOMIC DNA]</scope>
    <source>
        <strain evidence="1">Nankai-3</strain>
    </source>
</reference>
<keyword evidence="2" id="KW-1185">Reference proteome</keyword>
<dbReference type="GeneID" id="60552741"/>
<dbReference type="Proteomes" id="UP000001106">
    <property type="component" value="Chromosome"/>
</dbReference>
<name>A6UWN0_META3</name>
<protein>
    <submittedName>
        <fullName evidence="1">Uncharacterized protein</fullName>
    </submittedName>
</protein>
<dbReference type="AlphaFoldDB" id="A6UWN0"/>
<accession>A6UWN0</accession>
<proteinExistence type="predicted"/>
<dbReference type="EMBL" id="CP000743">
    <property type="protein sequence ID" value="ABR56902.1"/>
    <property type="molecule type" value="Genomic_DNA"/>
</dbReference>
<dbReference type="KEGG" id="mae:Maeo_1326"/>
<dbReference type="HOGENOM" id="CLU_3003135_0_0_2"/>
<evidence type="ECO:0000313" key="1">
    <source>
        <dbReference type="EMBL" id="ABR56902.1"/>
    </source>
</evidence>
<dbReference type="RefSeq" id="WP_011974034.1">
    <property type="nucleotide sequence ID" value="NC_009635.1"/>
</dbReference>